<keyword evidence="3" id="KW-1185">Reference proteome</keyword>
<gene>
    <name evidence="2" type="ORF">EL17_11155</name>
</gene>
<dbReference type="Proteomes" id="UP000027821">
    <property type="component" value="Unassembled WGS sequence"/>
</dbReference>
<protein>
    <recommendedName>
        <fullName evidence="1">Glycosyltransferase subfamily 4-like N-terminal domain-containing protein</fullName>
    </recommendedName>
</protein>
<reference evidence="2 3" key="1">
    <citation type="submission" date="2014-04" db="EMBL/GenBank/DDBJ databases">
        <title>Characterization and application of a salt tolerant electro-active bacterium.</title>
        <authorList>
            <person name="Yang L."/>
            <person name="Wei S."/>
            <person name="Tay Q.X.M."/>
        </authorList>
    </citation>
    <scope>NUCLEOTIDE SEQUENCE [LARGE SCALE GENOMIC DNA]</scope>
    <source>
        <strain evidence="2 3">LY1</strain>
    </source>
</reference>
<feature type="domain" description="Glycosyltransferase subfamily 4-like N-terminal" evidence="1">
    <location>
        <begin position="23"/>
        <end position="178"/>
    </location>
</feature>
<organism evidence="2 3">
    <name type="scientific">Anditalea andensis</name>
    <dbReference type="NCBI Taxonomy" id="1048983"/>
    <lineage>
        <taxon>Bacteria</taxon>
        <taxon>Pseudomonadati</taxon>
        <taxon>Bacteroidota</taxon>
        <taxon>Cytophagia</taxon>
        <taxon>Cytophagales</taxon>
        <taxon>Cytophagaceae</taxon>
        <taxon>Anditalea</taxon>
    </lineage>
</organism>
<dbReference type="Pfam" id="PF13439">
    <property type="entry name" value="Glyco_transf_4"/>
    <property type="match status" value="1"/>
</dbReference>
<sequence>MKRVLIISYSKIDTDPRVLRQIDFFEDQGYDIFLCGIAYEGDLPFFQLTKPKQLLFRVLKLGIMVFKLNKIRVREFLHHTDLDKLLKINPTFDLIVANDAETWPLAAEFKKNEPDIKLVFDAHEQYAKQFSDLRSWKWFHKGYANYLCSEFIPVADSFLTVCDGIAQDYEKEYNVKPQVVLNTPEYEPELTPSQVGETIELIHHGIANRSRQIEKIIHMMDYLDDRFRLNLMLMPVDQIYYEELQKLSEGKNILFLEPVVTTEISKFINQFDIGLFLLEPVNFNYTYALPNKFFEFIQARLAIAIGPSIEMKKIVLKEKIGIVSQTFDELDLANRINNLSREDIIVLKQNVHHIAQKYSNDKNIDIFKGILSRVLK</sequence>
<name>A0A074L0S3_9BACT</name>
<dbReference type="RefSeq" id="WP_035074254.1">
    <property type="nucleotide sequence ID" value="NZ_JMIH01000021.1"/>
</dbReference>
<evidence type="ECO:0000259" key="1">
    <source>
        <dbReference type="Pfam" id="PF13439"/>
    </source>
</evidence>
<dbReference type="AlphaFoldDB" id="A0A074L0S3"/>
<dbReference type="Gene3D" id="3.40.50.2000">
    <property type="entry name" value="Glycogen Phosphorylase B"/>
    <property type="match status" value="1"/>
</dbReference>
<comment type="caution">
    <text evidence="2">The sequence shown here is derived from an EMBL/GenBank/DDBJ whole genome shotgun (WGS) entry which is preliminary data.</text>
</comment>
<dbReference type="InterPro" id="IPR028098">
    <property type="entry name" value="Glyco_trans_4-like_N"/>
</dbReference>
<evidence type="ECO:0000313" key="3">
    <source>
        <dbReference type="Proteomes" id="UP000027821"/>
    </source>
</evidence>
<dbReference type="SUPFAM" id="SSF53756">
    <property type="entry name" value="UDP-Glycosyltransferase/glycogen phosphorylase"/>
    <property type="match status" value="1"/>
</dbReference>
<accession>A0A074L0S3</accession>
<dbReference type="STRING" id="1048983.EL17_11155"/>
<evidence type="ECO:0000313" key="2">
    <source>
        <dbReference type="EMBL" id="KEO73458.1"/>
    </source>
</evidence>
<dbReference type="OrthoDB" id="9813214at2"/>
<dbReference type="eggNOG" id="COG0438">
    <property type="taxonomic scope" value="Bacteria"/>
</dbReference>
<proteinExistence type="predicted"/>
<dbReference type="EMBL" id="JMIH01000021">
    <property type="protein sequence ID" value="KEO73458.1"/>
    <property type="molecule type" value="Genomic_DNA"/>
</dbReference>
<dbReference type="GO" id="GO:0016757">
    <property type="term" value="F:glycosyltransferase activity"/>
    <property type="evidence" value="ECO:0007669"/>
    <property type="project" value="UniProtKB-ARBA"/>
</dbReference>